<dbReference type="PROSITE" id="PS00421">
    <property type="entry name" value="TM4_1"/>
    <property type="match status" value="1"/>
</dbReference>
<dbReference type="EMBL" id="JASAOG010000072">
    <property type="protein sequence ID" value="KAK0055108.1"/>
    <property type="molecule type" value="Genomic_DNA"/>
</dbReference>
<accession>A0AAD8BI91</accession>
<comment type="caution">
    <text evidence="7">The sequence shown here is derived from an EMBL/GenBank/DDBJ whole genome shotgun (WGS) entry which is preliminary data.</text>
</comment>
<dbReference type="PANTHER" id="PTHR19282:SF551">
    <property type="entry name" value="RE08073P-RELATED"/>
    <property type="match status" value="1"/>
</dbReference>
<evidence type="ECO:0000256" key="6">
    <source>
        <dbReference type="RuleBase" id="RU361218"/>
    </source>
</evidence>
<keyword evidence="3 6" id="KW-0812">Transmembrane</keyword>
<dbReference type="AlphaFoldDB" id="A0AAD8BI91"/>
<evidence type="ECO:0000256" key="2">
    <source>
        <dbReference type="ARBA" id="ARBA00006840"/>
    </source>
</evidence>
<dbReference type="Proteomes" id="UP001233172">
    <property type="component" value="Unassembled WGS sequence"/>
</dbReference>
<dbReference type="InterPro" id="IPR018499">
    <property type="entry name" value="Tetraspanin/Peripherin"/>
</dbReference>
<dbReference type="PIRSF" id="PIRSF002419">
    <property type="entry name" value="Tetraspanin"/>
    <property type="match status" value="1"/>
</dbReference>
<dbReference type="Pfam" id="PF00335">
    <property type="entry name" value="Tetraspanin"/>
    <property type="match status" value="1"/>
</dbReference>
<evidence type="ECO:0000256" key="4">
    <source>
        <dbReference type="ARBA" id="ARBA00022989"/>
    </source>
</evidence>
<proteinExistence type="inferred from homology"/>
<comment type="similarity">
    <text evidence="2 6">Belongs to the tetraspanin (TM4SF) family.</text>
</comment>
<keyword evidence="4 6" id="KW-1133">Transmembrane helix</keyword>
<keyword evidence="8" id="KW-1185">Reference proteome</keyword>
<dbReference type="SUPFAM" id="SSF48652">
    <property type="entry name" value="Tetraspanin"/>
    <property type="match status" value="1"/>
</dbReference>
<dbReference type="InterPro" id="IPR008952">
    <property type="entry name" value="Tetraspanin_EC2_sf"/>
</dbReference>
<reference evidence="7" key="2">
    <citation type="submission" date="2023-04" db="EMBL/GenBank/DDBJ databases">
        <authorList>
            <person name="Bu L."/>
            <person name="Lu L."/>
            <person name="Laidemitt M.R."/>
            <person name="Zhang S.M."/>
            <person name="Mutuku M."/>
            <person name="Mkoji G."/>
            <person name="Steinauer M."/>
            <person name="Loker E.S."/>
        </authorList>
    </citation>
    <scope>NUCLEOTIDE SEQUENCE</scope>
    <source>
        <strain evidence="7">KasaAsao</strain>
        <tissue evidence="7">Whole Snail</tissue>
    </source>
</reference>
<protein>
    <recommendedName>
        <fullName evidence="6">Tetraspanin</fullName>
    </recommendedName>
</protein>
<feature type="transmembrane region" description="Helical" evidence="6">
    <location>
        <begin position="86"/>
        <end position="109"/>
    </location>
</feature>
<dbReference type="CDD" id="cd03127">
    <property type="entry name" value="tetraspanin_LEL"/>
    <property type="match status" value="1"/>
</dbReference>
<feature type="non-terminal residue" evidence="7">
    <location>
        <position position="1"/>
    </location>
</feature>
<organism evidence="7 8">
    <name type="scientific">Biomphalaria pfeifferi</name>
    <name type="common">Bloodfluke planorb</name>
    <name type="synonym">Freshwater snail</name>
    <dbReference type="NCBI Taxonomy" id="112525"/>
    <lineage>
        <taxon>Eukaryota</taxon>
        <taxon>Metazoa</taxon>
        <taxon>Spiralia</taxon>
        <taxon>Lophotrochozoa</taxon>
        <taxon>Mollusca</taxon>
        <taxon>Gastropoda</taxon>
        <taxon>Heterobranchia</taxon>
        <taxon>Euthyneura</taxon>
        <taxon>Panpulmonata</taxon>
        <taxon>Hygrophila</taxon>
        <taxon>Lymnaeoidea</taxon>
        <taxon>Planorbidae</taxon>
        <taxon>Biomphalaria</taxon>
    </lineage>
</organism>
<evidence type="ECO:0000256" key="5">
    <source>
        <dbReference type="ARBA" id="ARBA00023136"/>
    </source>
</evidence>
<dbReference type="InterPro" id="IPR018503">
    <property type="entry name" value="Tetraspanin_CS"/>
</dbReference>
<comment type="subcellular location">
    <subcellularLocation>
        <location evidence="1 6">Membrane</location>
        <topology evidence="1 6">Multi-pass membrane protein</topology>
    </subcellularLocation>
</comment>
<dbReference type="GO" id="GO:0005886">
    <property type="term" value="C:plasma membrane"/>
    <property type="evidence" value="ECO:0007669"/>
    <property type="project" value="TreeGrafter"/>
</dbReference>
<name>A0AAD8BI91_BIOPF</name>
<evidence type="ECO:0000256" key="3">
    <source>
        <dbReference type="ARBA" id="ARBA00022692"/>
    </source>
</evidence>
<gene>
    <name evidence="7" type="ORF">Bpfe_015399</name>
</gene>
<feature type="transmembrane region" description="Helical" evidence="6">
    <location>
        <begin position="55"/>
        <end position="79"/>
    </location>
</feature>
<dbReference type="PRINTS" id="PR00259">
    <property type="entry name" value="TMFOUR"/>
</dbReference>
<dbReference type="Gene3D" id="1.10.1450.10">
    <property type="entry name" value="Tetraspanin"/>
    <property type="match status" value="1"/>
</dbReference>
<comment type="caution">
    <text evidence="6">Lacks conserved residue(s) required for the propagation of feature annotation.</text>
</comment>
<keyword evidence="5 6" id="KW-0472">Membrane</keyword>
<dbReference type="PANTHER" id="PTHR19282">
    <property type="entry name" value="TETRASPANIN"/>
    <property type="match status" value="1"/>
</dbReference>
<evidence type="ECO:0000256" key="1">
    <source>
        <dbReference type="ARBA" id="ARBA00004141"/>
    </source>
</evidence>
<evidence type="ECO:0000313" key="8">
    <source>
        <dbReference type="Proteomes" id="UP001233172"/>
    </source>
</evidence>
<feature type="transmembrane region" description="Helical" evidence="6">
    <location>
        <begin position="12"/>
        <end position="35"/>
    </location>
</feature>
<sequence length="207" mass="23140">MALGSCYTCVKYLMFAFNFIFWLLGCAILGVGIWLRVDENAASYLKDSHINYFHTAAYILISVGFVIMVVGFLGCCGAIRESQCMLASFFICLFIIFAVLLGCGIWAAVAKDQVKETLEKFLEDGVNQYYKDENKRRYMDYIQTDFQCCGYKKGLADYSVPETVDNKPVDLCSTTDFLKPCTTALYNWAESKLIIIAGVAIGIAVVL</sequence>
<reference evidence="7" key="1">
    <citation type="journal article" date="2023" name="PLoS Negl. Trop. Dis.">
        <title>A genome sequence for Biomphalaria pfeifferi, the major vector snail for the human-infecting parasite Schistosoma mansoni.</title>
        <authorList>
            <person name="Bu L."/>
            <person name="Lu L."/>
            <person name="Laidemitt M.R."/>
            <person name="Zhang S.M."/>
            <person name="Mutuku M."/>
            <person name="Mkoji G."/>
            <person name="Steinauer M."/>
            <person name="Loker E.S."/>
        </authorList>
    </citation>
    <scope>NUCLEOTIDE SEQUENCE</scope>
    <source>
        <strain evidence="7">KasaAsao</strain>
    </source>
</reference>
<dbReference type="InterPro" id="IPR000301">
    <property type="entry name" value="Tetraspanin_animals"/>
</dbReference>
<evidence type="ECO:0000313" key="7">
    <source>
        <dbReference type="EMBL" id="KAK0055108.1"/>
    </source>
</evidence>